<feature type="region of interest" description="Disordered" evidence="1">
    <location>
        <begin position="1"/>
        <end position="23"/>
    </location>
</feature>
<protein>
    <submittedName>
        <fullName evidence="2">Uncharacterized protein</fullName>
    </submittedName>
</protein>
<evidence type="ECO:0000313" key="2">
    <source>
        <dbReference type="EMBL" id="GMS97973.1"/>
    </source>
</evidence>
<organism evidence="2 3">
    <name type="scientific">Pristionchus entomophagus</name>
    <dbReference type="NCBI Taxonomy" id="358040"/>
    <lineage>
        <taxon>Eukaryota</taxon>
        <taxon>Metazoa</taxon>
        <taxon>Ecdysozoa</taxon>
        <taxon>Nematoda</taxon>
        <taxon>Chromadorea</taxon>
        <taxon>Rhabditida</taxon>
        <taxon>Rhabditina</taxon>
        <taxon>Diplogasteromorpha</taxon>
        <taxon>Diplogasteroidea</taxon>
        <taxon>Neodiplogasteridae</taxon>
        <taxon>Pristionchus</taxon>
    </lineage>
</organism>
<gene>
    <name evidence="2" type="ORF">PENTCL1PPCAC_20148</name>
</gene>
<dbReference type="EMBL" id="BTSX01000005">
    <property type="protein sequence ID" value="GMS97973.1"/>
    <property type="molecule type" value="Genomic_DNA"/>
</dbReference>
<reference evidence="2" key="1">
    <citation type="submission" date="2023-10" db="EMBL/GenBank/DDBJ databases">
        <title>Genome assembly of Pristionchus species.</title>
        <authorList>
            <person name="Yoshida K."/>
            <person name="Sommer R.J."/>
        </authorList>
    </citation>
    <scope>NUCLEOTIDE SEQUENCE</scope>
    <source>
        <strain evidence="2">RS0144</strain>
    </source>
</reference>
<accession>A0AAV5TUQ9</accession>
<dbReference type="Proteomes" id="UP001432027">
    <property type="component" value="Unassembled WGS sequence"/>
</dbReference>
<dbReference type="AlphaFoldDB" id="A0AAV5TUQ9"/>
<name>A0AAV5TUQ9_9BILA</name>
<keyword evidence="3" id="KW-1185">Reference proteome</keyword>
<evidence type="ECO:0000313" key="3">
    <source>
        <dbReference type="Proteomes" id="UP001432027"/>
    </source>
</evidence>
<comment type="caution">
    <text evidence="2">The sequence shown here is derived from an EMBL/GenBank/DDBJ whole genome shotgun (WGS) entry which is preliminary data.</text>
</comment>
<sequence length="68" mass="7708">RTSGAHVVGRRSSPTDQRKRRGLDSFLTGSITVRSPLLLPHPLLSLLPNWMVDNRRMTPIDLPWMDST</sequence>
<feature type="non-terminal residue" evidence="2">
    <location>
        <position position="1"/>
    </location>
</feature>
<proteinExistence type="predicted"/>
<evidence type="ECO:0000256" key="1">
    <source>
        <dbReference type="SAM" id="MobiDB-lite"/>
    </source>
</evidence>